<gene>
    <name evidence="2" type="ORF">Ga0609869_003535</name>
</gene>
<name>A0ABV3Y0P3_9RHOB</name>
<keyword evidence="3" id="KW-1185">Reference proteome</keyword>
<organism evidence="2 3">
    <name type="scientific">Rhodovulum iodosum</name>
    <dbReference type="NCBI Taxonomy" id="68291"/>
    <lineage>
        <taxon>Bacteria</taxon>
        <taxon>Pseudomonadati</taxon>
        <taxon>Pseudomonadota</taxon>
        <taxon>Alphaproteobacteria</taxon>
        <taxon>Rhodobacterales</taxon>
        <taxon>Paracoccaceae</taxon>
        <taxon>Rhodovulum</taxon>
    </lineage>
</organism>
<evidence type="ECO:0000313" key="3">
    <source>
        <dbReference type="Proteomes" id="UP001560019"/>
    </source>
</evidence>
<feature type="signal peptide" evidence="1">
    <location>
        <begin position="1"/>
        <end position="19"/>
    </location>
</feature>
<dbReference type="EMBL" id="JBEHHI010000004">
    <property type="protein sequence ID" value="MEX5730182.1"/>
    <property type="molecule type" value="Genomic_DNA"/>
</dbReference>
<feature type="chain" id="PRO_5046869190" description="5-aminolevulic acid synthase" evidence="1">
    <location>
        <begin position="20"/>
        <end position="190"/>
    </location>
</feature>
<dbReference type="Proteomes" id="UP001560019">
    <property type="component" value="Unassembled WGS sequence"/>
</dbReference>
<dbReference type="RefSeq" id="WP_125403350.1">
    <property type="nucleotide sequence ID" value="NZ_JBEHHI010000004.1"/>
</dbReference>
<protein>
    <recommendedName>
        <fullName evidence="4">5-aminolevulic acid synthase</fullName>
    </recommendedName>
</protein>
<sequence length="190" mass="19832">MRMIWAAVAVVLWAVAAPAEPVDGETARALVVDARAAEAVILPQPFLGEQDSKTLAVVAEQQKYYGAIAVAPSEGLLSTATVAAANYHDVATARAVALKGCDARRQGGRACVIVAEIRPRGWQARPLQLNADASAALHKQYRRGRGPKALAISPGTGQWHLEKGEGASAAALDGCAAKARTDDCRIVVAD</sequence>
<reference evidence="2 3" key="1">
    <citation type="submission" date="2024-06" db="EMBL/GenBank/DDBJ databases">
        <title>Genome of Rhodovulum iodosum, a marine photoferrotroph.</title>
        <authorList>
            <person name="Bianchini G."/>
            <person name="Nikeleit V."/>
            <person name="Kappler A."/>
            <person name="Bryce C."/>
            <person name="Sanchez-Baracaldo P."/>
        </authorList>
    </citation>
    <scope>NUCLEOTIDE SEQUENCE [LARGE SCALE GENOMIC DNA]</scope>
    <source>
        <strain evidence="2 3">UT/N1</strain>
    </source>
</reference>
<accession>A0ABV3Y0P3</accession>
<comment type="caution">
    <text evidence="2">The sequence shown here is derived from an EMBL/GenBank/DDBJ whole genome shotgun (WGS) entry which is preliminary data.</text>
</comment>
<evidence type="ECO:0008006" key="4">
    <source>
        <dbReference type="Google" id="ProtNLM"/>
    </source>
</evidence>
<proteinExistence type="predicted"/>
<evidence type="ECO:0000313" key="2">
    <source>
        <dbReference type="EMBL" id="MEX5730182.1"/>
    </source>
</evidence>
<evidence type="ECO:0000256" key="1">
    <source>
        <dbReference type="SAM" id="SignalP"/>
    </source>
</evidence>
<keyword evidence="1" id="KW-0732">Signal</keyword>